<dbReference type="InterPro" id="IPR000073">
    <property type="entry name" value="AB_hydrolase_1"/>
</dbReference>
<dbReference type="PANTHER" id="PTHR46438:SF11">
    <property type="entry name" value="LIPASE-RELATED"/>
    <property type="match status" value="1"/>
</dbReference>
<dbReference type="STRING" id="926571.NVIE_002500"/>
<dbReference type="AlphaFoldDB" id="A0A060HLJ6"/>
<feature type="domain" description="AB hydrolase-1" evidence="1">
    <location>
        <begin position="34"/>
        <end position="157"/>
    </location>
</feature>
<gene>
    <name evidence="2" type="ORF">NVIE_002500</name>
</gene>
<protein>
    <submittedName>
        <fullName evidence="2">Putative alpha/beta hydrolase fold protein</fullName>
    </submittedName>
</protein>
<sequence length="276" mass="31129">MLQEQAMPQRMTKVNGLATRYLDYGSPAKGAKDLVLLHGLGASLERWLLVAPTLSKYFRVIVPDIVGFGYSDKPTVEYTMDFFTDFFDKFLQNLGIEKPHIVGSSFGGHLAAEYAIRNRRKIDKLALASPAGVMRTSTPILDQYIMAALYPTYENALKAFRDMAHDPSIVDEGTVTDFVRRMNLPNAKYAFMSTLLGMRYSPPLRGRLSSVIAPTLVIWGDEDRMIPVQYAKEFREVPNNELVVIKDCGHTPYIEKPKTFNRIVLKFLAGKEELVP</sequence>
<evidence type="ECO:0000259" key="1">
    <source>
        <dbReference type="Pfam" id="PF00561"/>
    </source>
</evidence>
<dbReference type="Gene3D" id="3.40.50.1820">
    <property type="entry name" value="alpha/beta hydrolase"/>
    <property type="match status" value="1"/>
</dbReference>
<keyword evidence="3" id="KW-1185">Reference proteome</keyword>
<dbReference type="PANTHER" id="PTHR46438">
    <property type="entry name" value="ALPHA/BETA-HYDROLASES SUPERFAMILY PROTEIN"/>
    <property type="match status" value="1"/>
</dbReference>
<dbReference type="SUPFAM" id="SSF53474">
    <property type="entry name" value="alpha/beta-Hydrolases"/>
    <property type="match status" value="1"/>
</dbReference>
<evidence type="ECO:0000313" key="2">
    <source>
        <dbReference type="EMBL" id="AIC14436.1"/>
    </source>
</evidence>
<reference evidence="2 3" key="1">
    <citation type="journal article" date="2014" name="Int. J. Syst. Evol. Microbiol.">
        <title>Nitrososphaera viennensis gen. nov., sp. nov., an aerobic and mesophilic, ammonia-oxidizing archaeon from soil and a member of the archaeal phylum Thaumarchaeota.</title>
        <authorList>
            <person name="Stieglmeier M."/>
            <person name="Klingl A."/>
            <person name="Alves R.J."/>
            <person name="Rittmann S.K."/>
            <person name="Melcher M."/>
            <person name="Leisch N."/>
            <person name="Schleper C."/>
        </authorList>
    </citation>
    <scope>NUCLEOTIDE SEQUENCE [LARGE SCALE GENOMIC DNA]</scope>
    <source>
        <strain evidence="2">EN76</strain>
    </source>
</reference>
<name>A0A060HLJ6_9ARCH</name>
<dbReference type="GO" id="GO:0016787">
    <property type="term" value="F:hydrolase activity"/>
    <property type="evidence" value="ECO:0007669"/>
    <property type="project" value="UniProtKB-KW"/>
</dbReference>
<dbReference type="EMBL" id="CP007536">
    <property type="protein sequence ID" value="AIC14436.1"/>
    <property type="molecule type" value="Genomic_DNA"/>
</dbReference>
<dbReference type="KEGG" id="nvn:NVIE_002500"/>
<dbReference type="Pfam" id="PF00561">
    <property type="entry name" value="Abhydrolase_1"/>
    <property type="match status" value="2"/>
</dbReference>
<dbReference type="PRINTS" id="PR00111">
    <property type="entry name" value="ABHYDROLASE"/>
</dbReference>
<dbReference type="HOGENOM" id="CLU_020336_13_2_2"/>
<dbReference type="Proteomes" id="UP000027093">
    <property type="component" value="Chromosome"/>
</dbReference>
<feature type="domain" description="AB hydrolase-1" evidence="1">
    <location>
        <begin position="204"/>
        <end position="257"/>
    </location>
</feature>
<evidence type="ECO:0000313" key="3">
    <source>
        <dbReference type="Proteomes" id="UP000027093"/>
    </source>
</evidence>
<keyword evidence="2" id="KW-0378">Hydrolase</keyword>
<proteinExistence type="predicted"/>
<organism evidence="2 3">
    <name type="scientific">Nitrososphaera viennensis EN76</name>
    <dbReference type="NCBI Taxonomy" id="926571"/>
    <lineage>
        <taxon>Archaea</taxon>
        <taxon>Nitrososphaerota</taxon>
        <taxon>Nitrososphaeria</taxon>
        <taxon>Nitrososphaerales</taxon>
        <taxon>Nitrososphaeraceae</taxon>
        <taxon>Nitrososphaera</taxon>
    </lineage>
</organism>
<accession>A0A060HLJ6</accession>
<dbReference type="InterPro" id="IPR029058">
    <property type="entry name" value="AB_hydrolase_fold"/>
</dbReference>